<evidence type="ECO:0000313" key="4">
    <source>
        <dbReference type="EMBL" id="CAK4027477.1"/>
    </source>
</evidence>
<evidence type="ECO:0000256" key="2">
    <source>
        <dbReference type="ARBA" id="ARBA00022801"/>
    </source>
</evidence>
<dbReference type="Pfam" id="PF03061">
    <property type="entry name" value="4HBT"/>
    <property type="match status" value="1"/>
</dbReference>
<gene>
    <name evidence="4" type="ORF">LECACI_7A005076</name>
</gene>
<dbReference type="AlphaFoldDB" id="A0AAI9EB88"/>
<dbReference type="InterPro" id="IPR039298">
    <property type="entry name" value="ACOT13"/>
</dbReference>
<keyword evidence="2" id="KW-0378">Hydrolase</keyword>
<evidence type="ECO:0000259" key="3">
    <source>
        <dbReference type="Pfam" id="PF03061"/>
    </source>
</evidence>
<evidence type="ECO:0000313" key="5">
    <source>
        <dbReference type="Proteomes" id="UP001296104"/>
    </source>
</evidence>
<sequence>MIPPGESFAEKFFPVTTSQAFEDASAEERINMFLSVKTPHDIRFSSQFMENEVKLHSFKQTSRDTALAVFKFRISRFYCNGAGNLHGGAQSFVYDMLTSIALSGIGKKDWWLNAGVSRSLNVTYLRPAPEGTDVLCEVEVMSAGKKMALTRGVIKRESDGLVYSTCEHDKAAVAAKAGTDVQSKL</sequence>
<dbReference type="CDD" id="cd03443">
    <property type="entry name" value="PaaI_thioesterase"/>
    <property type="match status" value="1"/>
</dbReference>
<comment type="similarity">
    <text evidence="1">Belongs to the thioesterase PaaI family.</text>
</comment>
<dbReference type="InterPro" id="IPR006683">
    <property type="entry name" value="Thioestr_dom"/>
</dbReference>
<protein>
    <recommendedName>
        <fullName evidence="3">Thioesterase domain-containing protein</fullName>
    </recommendedName>
</protein>
<feature type="domain" description="Thioesterase" evidence="3">
    <location>
        <begin position="83"/>
        <end position="162"/>
    </location>
</feature>
<dbReference type="InterPro" id="IPR029069">
    <property type="entry name" value="HotDog_dom_sf"/>
</dbReference>
<organism evidence="4 5">
    <name type="scientific">Lecanosticta acicola</name>
    <dbReference type="NCBI Taxonomy" id="111012"/>
    <lineage>
        <taxon>Eukaryota</taxon>
        <taxon>Fungi</taxon>
        <taxon>Dikarya</taxon>
        <taxon>Ascomycota</taxon>
        <taxon>Pezizomycotina</taxon>
        <taxon>Dothideomycetes</taxon>
        <taxon>Dothideomycetidae</taxon>
        <taxon>Mycosphaerellales</taxon>
        <taxon>Mycosphaerellaceae</taxon>
        <taxon>Lecanosticta</taxon>
    </lineage>
</organism>
<dbReference type="GO" id="GO:0047617">
    <property type="term" value="F:fatty acyl-CoA hydrolase activity"/>
    <property type="evidence" value="ECO:0007669"/>
    <property type="project" value="InterPro"/>
</dbReference>
<dbReference type="Proteomes" id="UP001296104">
    <property type="component" value="Unassembled WGS sequence"/>
</dbReference>
<dbReference type="PANTHER" id="PTHR21660:SF1">
    <property type="entry name" value="ACYL-COENZYME A THIOESTERASE 13"/>
    <property type="match status" value="1"/>
</dbReference>
<accession>A0AAI9EB88</accession>
<proteinExistence type="inferred from homology"/>
<dbReference type="EMBL" id="CAVMBE010000031">
    <property type="protein sequence ID" value="CAK4027477.1"/>
    <property type="molecule type" value="Genomic_DNA"/>
</dbReference>
<dbReference type="Gene3D" id="3.10.129.10">
    <property type="entry name" value="Hotdog Thioesterase"/>
    <property type="match status" value="1"/>
</dbReference>
<evidence type="ECO:0000256" key="1">
    <source>
        <dbReference type="ARBA" id="ARBA00008324"/>
    </source>
</evidence>
<dbReference type="PANTHER" id="PTHR21660">
    <property type="entry name" value="THIOESTERASE SUPERFAMILY MEMBER-RELATED"/>
    <property type="match status" value="1"/>
</dbReference>
<keyword evidence="5" id="KW-1185">Reference proteome</keyword>
<name>A0AAI9EB88_9PEZI</name>
<comment type="caution">
    <text evidence="4">The sequence shown here is derived from an EMBL/GenBank/DDBJ whole genome shotgun (WGS) entry which is preliminary data.</text>
</comment>
<dbReference type="SUPFAM" id="SSF54637">
    <property type="entry name" value="Thioesterase/thiol ester dehydrase-isomerase"/>
    <property type="match status" value="1"/>
</dbReference>
<reference evidence="4" key="1">
    <citation type="submission" date="2023-11" db="EMBL/GenBank/DDBJ databases">
        <authorList>
            <person name="Alioto T."/>
            <person name="Alioto T."/>
            <person name="Gomez Garrido J."/>
        </authorList>
    </citation>
    <scope>NUCLEOTIDE SEQUENCE</scope>
</reference>